<reference evidence="2" key="1">
    <citation type="submission" date="2022-02" db="EMBL/GenBank/DDBJ databases">
        <authorList>
            <person name="King R."/>
        </authorList>
    </citation>
    <scope>NUCLEOTIDE SEQUENCE</scope>
</reference>
<feature type="transmembrane region" description="Helical" evidence="1">
    <location>
        <begin position="33"/>
        <end position="55"/>
    </location>
</feature>
<protein>
    <submittedName>
        <fullName evidence="2">Uncharacterized protein</fullName>
    </submittedName>
</protein>
<dbReference type="EMBL" id="OU899036">
    <property type="protein sequence ID" value="CAH1732588.1"/>
    <property type="molecule type" value="Genomic_DNA"/>
</dbReference>
<sequence length="226" mass="25854">MYADDSVMCCLFPSQCNMYPQTTGVIFWEIMEYLNMMMVIISPIFIAWSIVKIALKLLENKKCKLIEHNVVEKKSIDELILKNLDIAKYNYDGDGDKTCSDSDLSVPLKPTIQKYNKPCLLDDSNADSSFSEIIKDTCRRSSCNSSDQCFPSSSEETAQFDHLFDEHYYLLVEKNGKSSKIVPEKEIMREIQETTNSDQLKDKLPIMDSGSNNHQKCQNILVDIQS</sequence>
<keyword evidence="1" id="KW-0472">Membrane</keyword>
<organism evidence="2 3">
    <name type="scientific">Aphis gossypii</name>
    <name type="common">Cotton aphid</name>
    <dbReference type="NCBI Taxonomy" id="80765"/>
    <lineage>
        <taxon>Eukaryota</taxon>
        <taxon>Metazoa</taxon>
        <taxon>Ecdysozoa</taxon>
        <taxon>Arthropoda</taxon>
        <taxon>Hexapoda</taxon>
        <taxon>Insecta</taxon>
        <taxon>Pterygota</taxon>
        <taxon>Neoptera</taxon>
        <taxon>Paraneoptera</taxon>
        <taxon>Hemiptera</taxon>
        <taxon>Sternorrhyncha</taxon>
        <taxon>Aphidomorpha</taxon>
        <taxon>Aphidoidea</taxon>
        <taxon>Aphididae</taxon>
        <taxon>Aphidini</taxon>
        <taxon>Aphis</taxon>
        <taxon>Aphis</taxon>
    </lineage>
</organism>
<proteinExistence type="predicted"/>
<dbReference type="OrthoDB" id="6620098at2759"/>
<name>A0A9P0J929_APHGO</name>
<gene>
    <name evidence="2" type="ORF">APHIGO_LOCUS9055</name>
</gene>
<keyword evidence="3" id="KW-1185">Reference proteome</keyword>
<keyword evidence="1" id="KW-0812">Transmembrane</keyword>
<evidence type="ECO:0000313" key="3">
    <source>
        <dbReference type="Proteomes" id="UP001154329"/>
    </source>
</evidence>
<evidence type="ECO:0000313" key="2">
    <source>
        <dbReference type="EMBL" id="CAH1732588.1"/>
    </source>
</evidence>
<dbReference type="AlphaFoldDB" id="A0A9P0J929"/>
<keyword evidence="1" id="KW-1133">Transmembrane helix</keyword>
<reference evidence="2" key="2">
    <citation type="submission" date="2022-10" db="EMBL/GenBank/DDBJ databases">
        <authorList>
            <consortium name="ENA_rothamsted_submissions"/>
            <consortium name="culmorum"/>
            <person name="King R."/>
        </authorList>
    </citation>
    <scope>NUCLEOTIDE SEQUENCE</scope>
</reference>
<evidence type="ECO:0000256" key="1">
    <source>
        <dbReference type="SAM" id="Phobius"/>
    </source>
</evidence>
<accession>A0A9P0J929</accession>
<dbReference type="Proteomes" id="UP001154329">
    <property type="component" value="Chromosome 3"/>
</dbReference>